<protein>
    <submittedName>
        <fullName evidence="1">Uncharacterized protein</fullName>
    </submittedName>
</protein>
<evidence type="ECO:0000313" key="1">
    <source>
        <dbReference type="EMBL" id="CAE0826014.1"/>
    </source>
</evidence>
<gene>
    <name evidence="1" type="ORF">EGYM00163_LOCUS37266</name>
</gene>
<accession>A0A7S4LFI4</accession>
<dbReference type="EMBL" id="HBJA01107860">
    <property type="protein sequence ID" value="CAE0826014.1"/>
    <property type="molecule type" value="Transcribed_RNA"/>
</dbReference>
<proteinExistence type="predicted"/>
<reference evidence="1" key="1">
    <citation type="submission" date="2021-01" db="EMBL/GenBank/DDBJ databases">
        <authorList>
            <person name="Corre E."/>
            <person name="Pelletier E."/>
            <person name="Niang G."/>
            <person name="Scheremetjew M."/>
            <person name="Finn R."/>
            <person name="Kale V."/>
            <person name="Holt S."/>
            <person name="Cochrane G."/>
            <person name="Meng A."/>
            <person name="Brown T."/>
            <person name="Cohen L."/>
        </authorList>
    </citation>
    <scope>NUCLEOTIDE SEQUENCE</scope>
    <source>
        <strain evidence="1">CCMP1594</strain>
    </source>
</reference>
<name>A0A7S4LFI4_9EUGL</name>
<dbReference type="AlphaFoldDB" id="A0A7S4LFI4"/>
<organism evidence="1">
    <name type="scientific">Eutreptiella gymnastica</name>
    <dbReference type="NCBI Taxonomy" id="73025"/>
    <lineage>
        <taxon>Eukaryota</taxon>
        <taxon>Discoba</taxon>
        <taxon>Euglenozoa</taxon>
        <taxon>Euglenida</taxon>
        <taxon>Spirocuta</taxon>
        <taxon>Euglenophyceae</taxon>
        <taxon>Eutreptiales</taxon>
        <taxon>Eutreptiaceae</taxon>
        <taxon>Eutreptiella</taxon>
    </lineage>
</organism>
<sequence length="163" mass="17438">MLYSPAYTPAGPPVGPCSKGPQWHASFPAVIRGAAALTQLQLRLSPPAKLLHMTTQYLKVCTAVGGRQSTPAPLRESGCHLATLPQTEHQERSGYGRMDGIGSAHLTITRDIQQDMHVSVGLRRVISWEACPCIGGVRWVAGGGGTLLGAFLAHANFPFNFEH</sequence>